<dbReference type="PANTHER" id="PTHR30469">
    <property type="entry name" value="MULTIDRUG RESISTANCE PROTEIN MDTA"/>
    <property type="match status" value="1"/>
</dbReference>
<evidence type="ECO:0000256" key="2">
    <source>
        <dbReference type="ARBA" id="ARBA00009477"/>
    </source>
</evidence>
<dbReference type="InterPro" id="IPR058627">
    <property type="entry name" value="MdtA-like_C"/>
</dbReference>
<evidence type="ECO:0000256" key="4">
    <source>
        <dbReference type="ARBA" id="ARBA00022475"/>
    </source>
</evidence>
<keyword evidence="14" id="KW-1185">Reference proteome</keyword>
<proteinExistence type="inferred from homology"/>
<dbReference type="Proteomes" id="UP001597295">
    <property type="component" value="Unassembled WGS sequence"/>
</dbReference>
<gene>
    <name evidence="13" type="ORF">ACFSM5_17345</name>
</gene>
<dbReference type="Pfam" id="PF25944">
    <property type="entry name" value="Beta-barrel_RND"/>
    <property type="match status" value="1"/>
</dbReference>
<comment type="similarity">
    <text evidence="2">Belongs to the membrane fusion protein (MFP) (TC 8.A.1) family.</text>
</comment>
<evidence type="ECO:0000259" key="9">
    <source>
        <dbReference type="Pfam" id="PF25876"/>
    </source>
</evidence>
<feature type="domain" description="Multidrug resistance protein MdtA-like beta-barrel" evidence="11">
    <location>
        <begin position="221"/>
        <end position="300"/>
    </location>
</feature>
<keyword evidence="6 8" id="KW-0472">Membrane</keyword>
<dbReference type="RefSeq" id="WP_379877784.1">
    <property type="nucleotide sequence ID" value="NZ_JBHUIP010000014.1"/>
</dbReference>
<comment type="subcellular location">
    <subcellularLocation>
        <location evidence="1">Cell membrane</location>
    </subcellularLocation>
</comment>
<evidence type="ECO:0000256" key="8">
    <source>
        <dbReference type="SAM" id="Phobius"/>
    </source>
</evidence>
<feature type="domain" description="Multidrug resistance protein MdtA-like alpha-helical hairpin" evidence="9">
    <location>
        <begin position="115"/>
        <end position="184"/>
    </location>
</feature>
<feature type="transmembrane region" description="Helical" evidence="8">
    <location>
        <begin position="7"/>
        <end position="25"/>
    </location>
</feature>
<evidence type="ECO:0000256" key="6">
    <source>
        <dbReference type="ARBA" id="ARBA00023136"/>
    </source>
</evidence>
<feature type="domain" description="Multidrug resistance protein MdtA-like barrel-sandwich hybrid" evidence="10">
    <location>
        <begin position="74"/>
        <end position="216"/>
    </location>
</feature>
<dbReference type="Gene3D" id="2.40.50.100">
    <property type="match status" value="1"/>
</dbReference>
<dbReference type="SUPFAM" id="SSF111369">
    <property type="entry name" value="HlyD-like secretion proteins"/>
    <property type="match status" value="1"/>
</dbReference>
<evidence type="ECO:0000313" key="14">
    <source>
        <dbReference type="Proteomes" id="UP001597295"/>
    </source>
</evidence>
<keyword evidence="8" id="KW-1133">Transmembrane helix</keyword>
<dbReference type="PANTHER" id="PTHR30469:SF36">
    <property type="entry name" value="BLL3903 PROTEIN"/>
    <property type="match status" value="1"/>
</dbReference>
<dbReference type="Gene3D" id="1.10.287.470">
    <property type="entry name" value="Helix hairpin bin"/>
    <property type="match status" value="1"/>
</dbReference>
<evidence type="ECO:0000256" key="5">
    <source>
        <dbReference type="ARBA" id="ARBA00022519"/>
    </source>
</evidence>
<evidence type="ECO:0000313" key="13">
    <source>
        <dbReference type="EMBL" id="MFD2264674.1"/>
    </source>
</evidence>
<dbReference type="Pfam" id="PF25917">
    <property type="entry name" value="BSH_RND"/>
    <property type="match status" value="1"/>
</dbReference>
<dbReference type="InterPro" id="IPR058625">
    <property type="entry name" value="MdtA-like_BSH"/>
</dbReference>
<protein>
    <submittedName>
        <fullName evidence="13">Efflux RND transporter periplasmic adaptor subunit</fullName>
    </submittedName>
</protein>
<evidence type="ECO:0000259" key="11">
    <source>
        <dbReference type="Pfam" id="PF25944"/>
    </source>
</evidence>
<feature type="compositionally biased region" description="Low complexity" evidence="7">
    <location>
        <begin position="381"/>
        <end position="390"/>
    </location>
</feature>
<dbReference type="InterPro" id="IPR058626">
    <property type="entry name" value="MdtA-like_b-barrel"/>
</dbReference>
<feature type="domain" description="Multidrug resistance protein MdtA-like C-terminal permuted SH3" evidence="12">
    <location>
        <begin position="305"/>
        <end position="366"/>
    </location>
</feature>
<organism evidence="13 14">
    <name type="scientific">Lacibacterium aquatile</name>
    <dbReference type="NCBI Taxonomy" id="1168082"/>
    <lineage>
        <taxon>Bacteria</taxon>
        <taxon>Pseudomonadati</taxon>
        <taxon>Pseudomonadota</taxon>
        <taxon>Alphaproteobacteria</taxon>
        <taxon>Rhodospirillales</taxon>
        <taxon>Rhodospirillaceae</taxon>
    </lineage>
</organism>
<reference evidence="14" key="1">
    <citation type="journal article" date="2019" name="Int. J. Syst. Evol. Microbiol.">
        <title>The Global Catalogue of Microorganisms (GCM) 10K type strain sequencing project: providing services to taxonomists for standard genome sequencing and annotation.</title>
        <authorList>
            <consortium name="The Broad Institute Genomics Platform"/>
            <consortium name="The Broad Institute Genome Sequencing Center for Infectious Disease"/>
            <person name="Wu L."/>
            <person name="Ma J."/>
        </authorList>
    </citation>
    <scope>NUCLEOTIDE SEQUENCE [LARGE SCALE GENOMIC DNA]</scope>
    <source>
        <strain evidence="14">CGMCC 1.19062</strain>
    </source>
</reference>
<accession>A0ABW5DXZ8</accession>
<dbReference type="InterPro" id="IPR058624">
    <property type="entry name" value="MdtA-like_HH"/>
</dbReference>
<evidence type="ECO:0000259" key="10">
    <source>
        <dbReference type="Pfam" id="PF25917"/>
    </source>
</evidence>
<evidence type="ECO:0000259" key="12">
    <source>
        <dbReference type="Pfam" id="PF25967"/>
    </source>
</evidence>
<keyword evidence="8" id="KW-0812">Transmembrane</keyword>
<dbReference type="EMBL" id="JBHUIP010000014">
    <property type="protein sequence ID" value="MFD2264674.1"/>
    <property type="molecule type" value="Genomic_DNA"/>
</dbReference>
<sequence length="402" mass="41913">MAGLGKTLGGAVLILGIGAATIYYVQFGDSAGATPAQGPGRGGPQRALPVLVAQAEVGAQPIEISAIGSVQASETVQVRSRVDGTILEVHFKEGDRVNEGDLLFTIDPRGIQADLKQAEANLARNKVAMGNSNRDLDRQNALAAKNFASQAALDSAKSTAGQAMQTVRAMEAQIEALKVQLGYTQIRAPISGRTGQILQTKGNIVRSGEATGLVTIRKVNPIAVTFSVPQRHFPDLRAALDAGAVPVRATVAGQPAQTGKVAFFDNQIDSATGTFSVKAQFDNEGDVLWPGMFVSVTARLGTEAQAVSVPTAAIQTGQQGQYLFAVEEKDGAKAVKMTPVTTSRQQGDRTILASGLKGGETVVIDGQLRLVDNSRIEVRDPAAASGAAPARQNQAQKRAPQG</sequence>
<name>A0ABW5DXZ8_9PROT</name>
<keyword evidence="5" id="KW-0997">Cell inner membrane</keyword>
<evidence type="ECO:0000256" key="3">
    <source>
        <dbReference type="ARBA" id="ARBA00022448"/>
    </source>
</evidence>
<dbReference type="Pfam" id="PF25967">
    <property type="entry name" value="RND-MFP_C"/>
    <property type="match status" value="1"/>
</dbReference>
<comment type="caution">
    <text evidence="13">The sequence shown here is derived from an EMBL/GenBank/DDBJ whole genome shotgun (WGS) entry which is preliminary data.</text>
</comment>
<evidence type="ECO:0000256" key="1">
    <source>
        <dbReference type="ARBA" id="ARBA00004236"/>
    </source>
</evidence>
<dbReference type="NCBIfam" id="TIGR01730">
    <property type="entry name" value="RND_mfp"/>
    <property type="match status" value="1"/>
</dbReference>
<dbReference type="Gene3D" id="2.40.420.20">
    <property type="match status" value="1"/>
</dbReference>
<dbReference type="Pfam" id="PF25876">
    <property type="entry name" value="HH_MFP_RND"/>
    <property type="match status" value="1"/>
</dbReference>
<dbReference type="InterPro" id="IPR006143">
    <property type="entry name" value="RND_pump_MFP"/>
</dbReference>
<keyword evidence="3" id="KW-0813">Transport</keyword>
<dbReference type="Gene3D" id="2.40.30.170">
    <property type="match status" value="1"/>
</dbReference>
<keyword evidence="4" id="KW-1003">Cell membrane</keyword>
<feature type="region of interest" description="Disordered" evidence="7">
    <location>
        <begin position="380"/>
        <end position="402"/>
    </location>
</feature>
<evidence type="ECO:0000256" key="7">
    <source>
        <dbReference type="SAM" id="MobiDB-lite"/>
    </source>
</evidence>